<dbReference type="PANTHER" id="PTHR42738">
    <property type="entry name" value="HYDROXYMETHYLGLUTARYL-COA LYASE"/>
    <property type="match status" value="1"/>
</dbReference>
<accession>A0A917AM13</accession>
<dbReference type="InterPro" id="IPR000891">
    <property type="entry name" value="PYR_CT"/>
</dbReference>
<dbReference type="GO" id="GO:0004419">
    <property type="term" value="F:hydroxymethylglutaryl-CoA lyase activity"/>
    <property type="evidence" value="ECO:0007669"/>
    <property type="project" value="TreeGrafter"/>
</dbReference>
<dbReference type="GO" id="GO:0046872">
    <property type="term" value="F:metal ion binding"/>
    <property type="evidence" value="ECO:0007669"/>
    <property type="project" value="UniProtKB-KW"/>
</dbReference>
<keyword evidence="3 5" id="KW-0456">Lyase</keyword>
<dbReference type="Pfam" id="PF00682">
    <property type="entry name" value="HMGL-like"/>
    <property type="match status" value="1"/>
</dbReference>
<keyword evidence="2" id="KW-0479">Metal-binding</keyword>
<proteinExistence type="inferred from homology"/>
<dbReference type="PROSITE" id="PS50991">
    <property type="entry name" value="PYR_CT"/>
    <property type="match status" value="1"/>
</dbReference>
<keyword evidence="6" id="KW-1185">Reference proteome</keyword>
<dbReference type="InterPro" id="IPR013785">
    <property type="entry name" value="Aldolase_TIM"/>
</dbReference>
<dbReference type="AlphaFoldDB" id="A0A917AM13"/>
<evidence type="ECO:0000256" key="3">
    <source>
        <dbReference type="ARBA" id="ARBA00023239"/>
    </source>
</evidence>
<dbReference type="Proteomes" id="UP000605259">
    <property type="component" value="Unassembled WGS sequence"/>
</dbReference>
<comment type="similarity">
    <text evidence="1">Belongs to the HMG-CoA lyase family.</text>
</comment>
<reference evidence="5" key="2">
    <citation type="submission" date="2020-09" db="EMBL/GenBank/DDBJ databases">
        <authorList>
            <person name="Sun Q."/>
            <person name="Zhou Y."/>
        </authorList>
    </citation>
    <scope>NUCLEOTIDE SEQUENCE</scope>
    <source>
        <strain evidence="5">CGMCC 1.12698</strain>
    </source>
</reference>
<gene>
    <name evidence="5" type="primary">mvaB</name>
    <name evidence="5" type="ORF">GCM10007140_09360</name>
</gene>
<evidence type="ECO:0000313" key="6">
    <source>
        <dbReference type="Proteomes" id="UP000605259"/>
    </source>
</evidence>
<dbReference type="NCBIfam" id="NF004283">
    <property type="entry name" value="PRK05692.1"/>
    <property type="match status" value="1"/>
</dbReference>
<protein>
    <submittedName>
        <fullName evidence="5">Hydroxymethylglutaryl-CoA lyase</fullName>
    </submittedName>
</protein>
<dbReference type="GO" id="GO:0046951">
    <property type="term" value="P:ketone body biosynthetic process"/>
    <property type="evidence" value="ECO:0007669"/>
    <property type="project" value="TreeGrafter"/>
</dbReference>
<evidence type="ECO:0000256" key="1">
    <source>
        <dbReference type="ARBA" id="ARBA00009405"/>
    </source>
</evidence>
<organism evidence="5 6">
    <name type="scientific">Priestia taiwanensis</name>
    <dbReference type="NCBI Taxonomy" id="1347902"/>
    <lineage>
        <taxon>Bacteria</taxon>
        <taxon>Bacillati</taxon>
        <taxon>Bacillota</taxon>
        <taxon>Bacilli</taxon>
        <taxon>Bacillales</taxon>
        <taxon>Bacillaceae</taxon>
        <taxon>Priestia</taxon>
    </lineage>
</organism>
<dbReference type="EMBL" id="BMFK01000001">
    <property type="protein sequence ID" value="GGE61170.1"/>
    <property type="molecule type" value="Genomic_DNA"/>
</dbReference>
<dbReference type="CDD" id="cd07938">
    <property type="entry name" value="DRE_TIM_HMGL"/>
    <property type="match status" value="1"/>
</dbReference>
<name>A0A917AM13_9BACI</name>
<evidence type="ECO:0000259" key="4">
    <source>
        <dbReference type="PROSITE" id="PS50991"/>
    </source>
</evidence>
<dbReference type="InterPro" id="IPR043594">
    <property type="entry name" value="HMGL"/>
</dbReference>
<comment type="caution">
    <text evidence="5">The sequence shown here is derived from an EMBL/GenBank/DDBJ whole genome shotgun (WGS) entry which is preliminary data.</text>
</comment>
<reference evidence="5" key="1">
    <citation type="journal article" date="2014" name="Int. J. Syst. Evol. Microbiol.">
        <title>Complete genome sequence of Corynebacterium casei LMG S-19264T (=DSM 44701T), isolated from a smear-ripened cheese.</title>
        <authorList>
            <consortium name="US DOE Joint Genome Institute (JGI-PGF)"/>
            <person name="Walter F."/>
            <person name="Albersmeier A."/>
            <person name="Kalinowski J."/>
            <person name="Ruckert C."/>
        </authorList>
    </citation>
    <scope>NUCLEOTIDE SEQUENCE</scope>
    <source>
        <strain evidence="5">CGMCC 1.12698</strain>
    </source>
</reference>
<dbReference type="SUPFAM" id="SSF51569">
    <property type="entry name" value="Aldolase"/>
    <property type="match status" value="1"/>
</dbReference>
<dbReference type="Gene3D" id="3.20.20.70">
    <property type="entry name" value="Aldolase class I"/>
    <property type="match status" value="1"/>
</dbReference>
<dbReference type="PANTHER" id="PTHR42738:SF7">
    <property type="entry name" value="HYDROXYMETHYLGLUTARYL-COA LYASE"/>
    <property type="match status" value="1"/>
</dbReference>
<dbReference type="FunFam" id="3.20.20.70:FF:000071">
    <property type="entry name" value="Hydroxymethylglutaryl-CoA lyase"/>
    <property type="match status" value="1"/>
</dbReference>
<dbReference type="GO" id="GO:0006552">
    <property type="term" value="P:L-leucine catabolic process"/>
    <property type="evidence" value="ECO:0007669"/>
    <property type="project" value="TreeGrafter"/>
</dbReference>
<evidence type="ECO:0000313" key="5">
    <source>
        <dbReference type="EMBL" id="GGE61170.1"/>
    </source>
</evidence>
<sequence>MDIPSHITIKEVGPRDGLQNEKVILSTKEKIAWINRLSQTGLSYIEVTSFVPAKWIPALADALEVASTIERKKGVTYAALVPNIYGLERALQANIDEINVFVSSSETHNKRNVNKSISDTLDVIKEVADQSLFTGRKVRGYVSTIFGCPYEGKINLDKIKKIIDSLLNMGIYEISLGDTIGIANPLQVEHTLEELKKSFPLSIFAMHFHNTYGRGLANILVSLQQGITTYDSSFGGLGGCPYAAGASGNVATNDLVNMLHTMHVQTGIDERALTLARRIIDDKLGKRFSSHLLQIKNEQVKK</sequence>
<evidence type="ECO:0000256" key="2">
    <source>
        <dbReference type="ARBA" id="ARBA00022723"/>
    </source>
</evidence>
<dbReference type="RefSeq" id="WP_188387258.1">
    <property type="nucleotide sequence ID" value="NZ_BMFK01000001.1"/>
</dbReference>
<feature type="domain" description="Pyruvate carboxyltransferase" evidence="4">
    <location>
        <begin position="7"/>
        <end position="274"/>
    </location>
</feature>